<dbReference type="PANTHER" id="PTHR35046">
    <property type="entry name" value="ZINC KNUCKLE (CCHC-TYPE) FAMILY PROTEIN"/>
    <property type="match status" value="1"/>
</dbReference>
<accession>A0AAP0IXL5</accession>
<dbReference type="AlphaFoldDB" id="A0AAP0IXL5"/>
<evidence type="ECO:0000313" key="2">
    <source>
        <dbReference type="Proteomes" id="UP001417504"/>
    </source>
</evidence>
<dbReference type="EMBL" id="JBBNAE010000005">
    <property type="protein sequence ID" value="KAK9123679.1"/>
    <property type="molecule type" value="Genomic_DNA"/>
</dbReference>
<dbReference type="Proteomes" id="UP001417504">
    <property type="component" value="Unassembled WGS sequence"/>
</dbReference>
<protein>
    <submittedName>
        <fullName evidence="1">Uncharacterized protein</fullName>
    </submittedName>
</protein>
<organism evidence="1 2">
    <name type="scientific">Stephania japonica</name>
    <dbReference type="NCBI Taxonomy" id="461633"/>
    <lineage>
        <taxon>Eukaryota</taxon>
        <taxon>Viridiplantae</taxon>
        <taxon>Streptophyta</taxon>
        <taxon>Embryophyta</taxon>
        <taxon>Tracheophyta</taxon>
        <taxon>Spermatophyta</taxon>
        <taxon>Magnoliopsida</taxon>
        <taxon>Ranunculales</taxon>
        <taxon>Menispermaceae</taxon>
        <taxon>Menispermoideae</taxon>
        <taxon>Cissampelideae</taxon>
        <taxon>Stephania</taxon>
    </lineage>
</organism>
<comment type="caution">
    <text evidence="1">The sequence shown here is derived from an EMBL/GenBank/DDBJ whole genome shotgun (WGS) entry which is preliminary data.</text>
</comment>
<sequence>MVKALEISTTLHPTPYKISWIRKWAETKISDQCRVPFSLGQRYQDIVLCDVVEMDACHLLLGRPWQFDVRAIHRGHENTYVFDWYAKRVLLLPLPPTVLTTPPSTTPQLIALLGLAFTNLIEHNHHLFILHCKEAPLPLQSLPHLFTQS</sequence>
<reference evidence="1 2" key="1">
    <citation type="submission" date="2024-01" db="EMBL/GenBank/DDBJ databases">
        <title>Genome assemblies of Stephania.</title>
        <authorList>
            <person name="Yang L."/>
        </authorList>
    </citation>
    <scope>NUCLEOTIDE SEQUENCE [LARGE SCALE GENOMIC DNA]</scope>
    <source>
        <strain evidence="1">QJT</strain>
        <tissue evidence="1">Leaf</tissue>
    </source>
</reference>
<keyword evidence="2" id="KW-1185">Reference proteome</keyword>
<name>A0AAP0IXL5_9MAGN</name>
<evidence type="ECO:0000313" key="1">
    <source>
        <dbReference type="EMBL" id="KAK9123679.1"/>
    </source>
</evidence>
<dbReference type="PANTHER" id="PTHR35046:SF9">
    <property type="entry name" value="RNA-DIRECTED DNA POLYMERASE"/>
    <property type="match status" value="1"/>
</dbReference>
<gene>
    <name evidence="1" type="ORF">Sjap_013281</name>
</gene>
<proteinExistence type="predicted"/>